<sequence>MIDYSKLQMSLKHLELQFNNHQVLDESQPEIMKEAVAESVIQRFETCYDCLWKVLKRYLIEELGLPEVPNSPKPIIRLAFENDLFASSQEQWLSYADARIGTSHDYSGEKAGMALELMEDFIDDAIGLYQTMSGQSWE</sequence>
<dbReference type="Gene3D" id="1.20.120.330">
    <property type="entry name" value="Nucleotidyltransferases domain 2"/>
    <property type="match status" value="1"/>
</dbReference>
<dbReference type="SUPFAM" id="SSF81593">
    <property type="entry name" value="Nucleotidyltransferase substrate binding subunit/domain"/>
    <property type="match status" value="1"/>
</dbReference>
<organism evidence="1">
    <name type="scientific">Magnetococcus massalia (strain MO-1)</name>
    <dbReference type="NCBI Taxonomy" id="451514"/>
    <lineage>
        <taxon>Bacteria</taxon>
        <taxon>Pseudomonadati</taxon>
        <taxon>Pseudomonadota</taxon>
        <taxon>Magnetococcia</taxon>
        <taxon>Magnetococcales</taxon>
        <taxon>Magnetococcaceae</taxon>
        <taxon>Magnetococcus</taxon>
    </lineage>
</organism>
<dbReference type="InterPro" id="IPR010235">
    <property type="entry name" value="HepT"/>
</dbReference>
<reference evidence="1" key="1">
    <citation type="submission" date="2015-04" db="EMBL/GenBank/DDBJ databases">
        <authorList>
            <person name="Syromyatnikov M.Y."/>
            <person name="Popov V.N."/>
        </authorList>
    </citation>
    <scope>NUCLEOTIDE SEQUENCE</scope>
    <source>
        <strain evidence="1">MO-1</strain>
    </source>
</reference>
<protein>
    <recommendedName>
        <fullName evidence="2">Nucleotidyltransferase</fullName>
    </recommendedName>
</protein>
<proteinExistence type="predicted"/>
<gene>
    <name evidence="1" type="ORF">MAGMO_3071</name>
</gene>
<name>A0A1S7LJZ0_MAGMO</name>
<dbReference type="Pfam" id="PF08780">
    <property type="entry name" value="NTase_sub_bind"/>
    <property type="match status" value="1"/>
</dbReference>
<accession>A0A1S7LJZ0</accession>
<evidence type="ECO:0000313" key="1">
    <source>
        <dbReference type="EMBL" id="CRH07215.1"/>
    </source>
</evidence>
<evidence type="ECO:0008006" key="2">
    <source>
        <dbReference type="Google" id="ProtNLM"/>
    </source>
</evidence>
<dbReference type="AlphaFoldDB" id="A0A1S7LJZ0"/>
<dbReference type="EMBL" id="LO017727">
    <property type="protein sequence ID" value="CRH07215.1"/>
    <property type="molecule type" value="Genomic_DNA"/>
</dbReference>